<comment type="caution">
    <text evidence="2">The sequence shown here is derived from an EMBL/GenBank/DDBJ whole genome shotgun (WGS) entry which is preliminary data.</text>
</comment>
<evidence type="ECO:0000313" key="3">
    <source>
        <dbReference type="Proteomes" id="UP001221142"/>
    </source>
</evidence>
<dbReference type="AlphaFoldDB" id="A0AAD7C8V6"/>
<evidence type="ECO:0000256" key="1">
    <source>
        <dbReference type="SAM" id="MobiDB-lite"/>
    </source>
</evidence>
<gene>
    <name evidence="2" type="ORF">FB45DRAFT_365931</name>
</gene>
<feature type="compositionally biased region" description="Polar residues" evidence="1">
    <location>
        <begin position="63"/>
        <end position="76"/>
    </location>
</feature>
<proteinExistence type="predicted"/>
<keyword evidence="3" id="KW-1185">Reference proteome</keyword>
<reference evidence="2" key="1">
    <citation type="submission" date="2023-03" db="EMBL/GenBank/DDBJ databases">
        <title>Massive genome expansion in bonnet fungi (Mycena s.s.) driven by repeated elements and novel gene families across ecological guilds.</title>
        <authorList>
            <consortium name="Lawrence Berkeley National Laboratory"/>
            <person name="Harder C.B."/>
            <person name="Miyauchi S."/>
            <person name="Viragh M."/>
            <person name="Kuo A."/>
            <person name="Thoen E."/>
            <person name="Andreopoulos B."/>
            <person name="Lu D."/>
            <person name="Skrede I."/>
            <person name="Drula E."/>
            <person name="Henrissat B."/>
            <person name="Morin E."/>
            <person name="Kohler A."/>
            <person name="Barry K."/>
            <person name="LaButti K."/>
            <person name="Morin E."/>
            <person name="Salamov A."/>
            <person name="Lipzen A."/>
            <person name="Mereny Z."/>
            <person name="Hegedus B."/>
            <person name="Baldrian P."/>
            <person name="Stursova M."/>
            <person name="Weitz H."/>
            <person name="Taylor A."/>
            <person name="Grigoriev I.V."/>
            <person name="Nagy L.G."/>
            <person name="Martin F."/>
            <person name="Kauserud H."/>
        </authorList>
    </citation>
    <scope>NUCLEOTIDE SEQUENCE</scope>
    <source>
        <strain evidence="2">9284</strain>
    </source>
</reference>
<feature type="region of interest" description="Disordered" evidence="1">
    <location>
        <begin position="1"/>
        <end position="122"/>
    </location>
</feature>
<protein>
    <submittedName>
        <fullName evidence="2">Uncharacterized protein</fullName>
    </submittedName>
</protein>
<dbReference type="EMBL" id="JARKIF010000004">
    <property type="protein sequence ID" value="KAJ7642145.1"/>
    <property type="molecule type" value="Genomic_DNA"/>
</dbReference>
<name>A0AAD7C8V6_9AGAR</name>
<evidence type="ECO:0000313" key="2">
    <source>
        <dbReference type="EMBL" id="KAJ7642145.1"/>
    </source>
</evidence>
<accession>A0AAD7C8V6</accession>
<feature type="compositionally biased region" description="Basic and acidic residues" evidence="1">
    <location>
        <begin position="83"/>
        <end position="99"/>
    </location>
</feature>
<feature type="compositionally biased region" description="Basic and acidic residues" evidence="1">
    <location>
        <begin position="23"/>
        <end position="56"/>
    </location>
</feature>
<organism evidence="2 3">
    <name type="scientific">Roridomyces roridus</name>
    <dbReference type="NCBI Taxonomy" id="1738132"/>
    <lineage>
        <taxon>Eukaryota</taxon>
        <taxon>Fungi</taxon>
        <taxon>Dikarya</taxon>
        <taxon>Basidiomycota</taxon>
        <taxon>Agaricomycotina</taxon>
        <taxon>Agaricomycetes</taxon>
        <taxon>Agaricomycetidae</taxon>
        <taxon>Agaricales</taxon>
        <taxon>Marasmiineae</taxon>
        <taxon>Mycenaceae</taxon>
        <taxon>Roridomyces</taxon>
    </lineage>
</organism>
<dbReference type="Proteomes" id="UP001221142">
    <property type="component" value="Unassembled WGS sequence"/>
</dbReference>
<sequence length="204" mass="22888">MGVRINNPQCDPVPLPSYTMDPPTDKKCNKEWCNRRTPLDQRNCDECRRINREAQRRSRQKGKTPTGTANGSGSNPSRKRKSRDGDADDRPSARQRTEGVAEQEVQSDDDMRGYEEDDTSDEVRTAKGILSQVVDMDIGCRTLCGCGQLLRCLEGRPECREGCRFQGRLPCPCRPLGFPARARRDGGKGDLAAEWLPIYREGPS</sequence>